<dbReference type="PANTHER" id="PTHR30518">
    <property type="entry name" value="ENDOLYTIC MUREIN TRANSGLYCOSYLASE"/>
    <property type="match status" value="1"/>
</dbReference>
<reference evidence="9 10" key="1">
    <citation type="submission" date="2023-07" db="EMBL/GenBank/DDBJ databases">
        <title>Sorghum-associated microbial communities from plants grown in Nebraska, USA.</title>
        <authorList>
            <person name="Schachtman D."/>
        </authorList>
    </citation>
    <scope>NUCLEOTIDE SEQUENCE [LARGE SCALE GENOMIC DNA]</scope>
    <source>
        <strain evidence="9 10">DS2154</strain>
    </source>
</reference>
<accession>A0ABU1N6M4</accession>
<evidence type="ECO:0000256" key="8">
    <source>
        <dbReference type="SAM" id="MobiDB-lite"/>
    </source>
</evidence>
<feature type="region of interest" description="Disordered" evidence="8">
    <location>
        <begin position="1"/>
        <end position="35"/>
    </location>
</feature>
<evidence type="ECO:0000256" key="5">
    <source>
        <dbReference type="ARBA" id="ARBA00023239"/>
    </source>
</evidence>
<evidence type="ECO:0000256" key="3">
    <source>
        <dbReference type="ARBA" id="ARBA00022989"/>
    </source>
</evidence>
<evidence type="ECO:0000313" key="10">
    <source>
        <dbReference type="Proteomes" id="UP001262754"/>
    </source>
</evidence>
<dbReference type="Gene3D" id="3.30.1490.480">
    <property type="entry name" value="Endolytic murein transglycosylase"/>
    <property type="match status" value="1"/>
</dbReference>
<comment type="function">
    <text evidence="7">Functions as a peptidoglycan terminase that cleaves nascent peptidoglycan strands endolytically to terminate their elongation.</text>
</comment>
<comment type="similarity">
    <text evidence="7">Belongs to the transglycosylase MltG family.</text>
</comment>
<dbReference type="CDD" id="cd08010">
    <property type="entry name" value="MltG_like"/>
    <property type="match status" value="1"/>
</dbReference>
<dbReference type="Gene3D" id="3.30.160.60">
    <property type="entry name" value="Classic Zinc Finger"/>
    <property type="match status" value="1"/>
</dbReference>
<dbReference type="PANTHER" id="PTHR30518:SF2">
    <property type="entry name" value="ENDOLYTIC MUREIN TRANSGLYCOSYLASE"/>
    <property type="match status" value="1"/>
</dbReference>
<evidence type="ECO:0000256" key="2">
    <source>
        <dbReference type="ARBA" id="ARBA00022692"/>
    </source>
</evidence>
<keyword evidence="5 7" id="KW-0456">Lyase</keyword>
<keyword evidence="3 7" id="KW-1133">Transmembrane helix</keyword>
<feature type="transmembrane region" description="Helical" evidence="7">
    <location>
        <begin position="39"/>
        <end position="65"/>
    </location>
</feature>
<dbReference type="HAMAP" id="MF_02065">
    <property type="entry name" value="MltG"/>
    <property type="match status" value="1"/>
</dbReference>
<keyword evidence="6 7" id="KW-0961">Cell wall biogenesis/degradation</keyword>
<dbReference type="EC" id="4.2.2.29" evidence="7"/>
<dbReference type="NCBIfam" id="TIGR00247">
    <property type="entry name" value="endolytic transglycosylase MltG"/>
    <property type="match status" value="1"/>
</dbReference>
<evidence type="ECO:0000256" key="7">
    <source>
        <dbReference type="HAMAP-Rule" id="MF_02065"/>
    </source>
</evidence>
<keyword evidence="4 7" id="KW-0472">Membrane</keyword>
<feature type="site" description="Important for catalytic activity" evidence="7">
    <location>
        <position position="240"/>
    </location>
</feature>
<evidence type="ECO:0000256" key="4">
    <source>
        <dbReference type="ARBA" id="ARBA00023136"/>
    </source>
</evidence>
<dbReference type="EMBL" id="JAVDRL010000014">
    <property type="protein sequence ID" value="MDR6533711.1"/>
    <property type="molecule type" value="Genomic_DNA"/>
</dbReference>
<keyword evidence="1 7" id="KW-1003">Cell membrane</keyword>
<gene>
    <name evidence="7" type="primary">mltG</name>
    <name evidence="9" type="ORF">J2800_004481</name>
</gene>
<keyword evidence="10" id="KW-1185">Reference proteome</keyword>
<proteinExistence type="inferred from homology"/>
<evidence type="ECO:0000313" key="9">
    <source>
        <dbReference type="EMBL" id="MDR6533711.1"/>
    </source>
</evidence>
<keyword evidence="2 7" id="KW-0812">Transmembrane</keyword>
<sequence>MSRKPSPTGRAPRPAPKKTGAPRKANPRRRETAPVGRRIAAMGTGLLTMLGLAAVLVVLGAVWIYQGPGPAARSGDQTTVVLRRGASLPEIASSLEQAGVIRSSSLFLTAAQTTGAARRLKAGEYEFASRASLRQVLAKIRDGKIVRHQVTIAEGLTSDMVVDILMRAPELTGTVPTPPEGSILPETYQVQRGEDRAAVLQRMMDARDEVLDRLWAQRQPGLPFATKEEAVTMASIVEKETALARERPHVAAVFINRLRQGVRLGSDPTIIYGLTRGRPLGRGILQSELQRQTPYNTYLIEGLPPTPIANPGKAALAAVLNPMKSNDLYFVADGTGGHVFASTYEAHERNVAKWRQVERSKAAAQAGVAGAAKSPSNL</sequence>
<dbReference type="RefSeq" id="WP_373287654.1">
    <property type="nucleotide sequence ID" value="NZ_BMLD01000002.1"/>
</dbReference>
<dbReference type="InterPro" id="IPR003770">
    <property type="entry name" value="MLTG-like"/>
</dbReference>
<organism evidence="9 10">
    <name type="scientific">Caulobacter rhizosphaerae</name>
    <dbReference type="NCBI Taxonomy" id="2010972"/>
    <lineage>
        <taxon>Bacteria</taxon>
        <taxon>Pseudomonadati</taxon>
        <taxon>Pseudomonadota</taxon>
        <taxon>Alphaproteobacteria</taxon>
        <taxon>Caulobacterales</taxon>
        <taxon>Caulobacteraceae</taxon>
        <taxon>Caulobacter</taxon>
    </lineage>
</organism>
<evidence type="ECO:0000256" key="1">
    <source>
        <dbReference type="ARBA" id="ARBA00022475"/>
    </source>
</evidence>
<dbReference type="Pfam" id="PF02618">
    <property type="entry name" value="YceG"/>
    <property type="match status" value="1"/>
</dbReference>
<dbReference type="Proteomes" id="UP001262754">
    <property type="component" value="Unassembled WGS sequence"/>
</dbReference>
<name>A0ABU1N6M4_9CAUL</name>
<keyword evidence="7" id="KW-0997">Cell inner membrane</keyword>
<protein>
    <recommendedName>
        <fullName evidence="7">Endolytic murein transglycosylase</fullName>
        <ecNumber evidence="7">4.2.2.29</ecNumber>
    </recommendedName>
    <alternativeName>
        <fullName evidence="7">Peptidoglycan lytic transglycosylase</fullName>
    </alternativeName>
    <alternativeName>
        <fullName evidence="7">Peptidoglycan polymerization terminase</fullName>
    </alternativeName>
</protein>
<comment type="caution">
    <text evidence="9">The sequence shown here is derived from an EMBL/GenBank/DDBJ whole genome shotgun (WGS) entry which is preliminary data.</text>
</comment>
<evidence type="ECO:0000256" key="6">
    <source>
        <dbReference type="ARBA" id="ARBA00023316"/>
    </source>
</evidence>
<comment type="catalytic activity">
    <reaction evidence="7">
        <text>a peptidoglycan chain = a peptidoglycan chain with N-acetyl-1,6-anhydromuramyl-[peptide] at the reducing end + a peptidoglycan chain with N-acetylglucosamine at the non-reducing end.</text>
        <dbReference type="EC" id="4.2.2.29"/>
    </reaction>
</comment>
<comment type="subcellular location">
    <subcellularLocation>
        <location evidence="7">Cell inner membrane</location>
        <topology evidence="7">Single-pass membrane protein</topology>
    </subcellularLocation>
</comment>